<dbReference type="Proteomes" id="UP000250125">
    <property type="component" value="Chromosome"/>
</dbReference>
<keyword evidence="5 7" id="KW-1133">Transmembrane helix</keyword>
<feature type="transmembrane region" description="Helical" evidence="7">
    <location>
        <begin position="226"/>
        <end position="250"/>
    </location>
</feature>
<dbReference type="InterPro" id="IPR022791">
    <property type="entry name" value="L-PG_synthase/AglD"/>
</dbReference>
<reference evidence="8 9" key="1">
    <citation type="submission" date="2016-04" db="EMBL/GenBank/DDBJ databases">
        <title>Complete genome sequence of Thermococcus siculi type strain RG-20.</title>
        <authorList>
            <person name="Oger P.M."/>
        </authorList>
    </citation>
    <scope>NUCLEOTIDE SEQUENCE [LARGE SCALE GENOMIC DNA]</scope>
    <source>
        <strain evidence="8 9">RG-20</strain>
    </source>
</reference>
<keyword evidence="6 7" id="KW-0472">Membrane</keyword>
<evidence type="ECO:0000313" key="9">
    <source>
        <dbReference type="Proteomes" id="UP000250125"/>
    </source>
</evidence>
<dbReference type="GO" id="GO:0005886">
    <property type="term" value="C:plasma membrane"/>
    <property type="evidence" value="ECO:0007669"/>
    <property type="project" value="UniProtKB-SubCell"/>
</dbReference>
<feature type="transmembrane region" description="Helical" evidence="7">
    <location>
        <begin position="37"/>
        <end position="55"/>
    </location>
</feature>
<feature type="transmembrane region" description="Helical" evidence="7">
    <location>
        <begin position="67"/>
        <end position="84"/>
    </location>
</feature>
<accession>A0A2Z2ML56</accession>
<dbReference type="KEGG" id="tsl:A3L11_02475"/>
<evidence type="ECO:0000256" key="2">
    <source>
        <dbReference type="ARBA" id="ARBA00011061"/>
    </source>
</evidence>
<feature type="transmembrane region" description="Helical" evidence="7">
    <location>
        <begin position="123"/>
        <end position="141"/>
    </location>
</feature>
<keyword evidence="3" id="KW-1003">Cell membrane</keyword>
<evidence type="ECO:0000256" key="7">
    <source>
        <dbReference type="SAM" id="Phobius"/>
    </source>
</evidence>
<comment type="similarity">
    <text evidence="2">Belongs to the UPF0104 family.</text>
</comment>
<dbReference type="NCBIfam" id="TIGR00374">
    <property type="entry name" value="flippase-like domain"/>
    <property type="match status" value="1"/>
</dbReference>
<evidence type="ECO:0000256" key="6">
    <source>
        <dbReference type="ARBA" id="ARBA00023136"/>
    </source>
</evidence>
<dbReference type="EMBL" id="CP015103">
    <property type="protein sequence ID" value="ASJ08151.1"/>
    <property type="molecule type" value="Genomic_DNA"/>
</dbReference>
<feature type="transmembrane region" description="Helical" evidence="7">
    <location>
        <begin position="147"/>
        <end position="171"/>
    </location>
</feature>
<comment type="subcellular location">
    <subcellularLocation>
        <location evidence="1">Cell membrane</location>
        <topology evidence="1">Multi-pass membrane protein</topology>
    </subcellularLocation>
</comment>
<feature type="transmembrane region" description="Helical" evidence="7">
    <location>
        <begin position="6"/>
        <end position="25"/>
    </location>
</feature>
<dbReference type="RefSeq" id="WP_088855389.1">
    <property type="nucleotide sequence ID" value="NZ_CP015103.1"/>
</dbReference>
<feature type="transmembrane region" description="Helical" evidence="7">
    <location>
        <begin position="262"/>
        <end position="284"/>
    </location>
</feature>
<evidence type="ECO:0000313" key="8">
    <source>
        <dbReference type="EMBL" id="ASJ08151.1"/>
    </source>
</evidence>
<evidence type="ECO:0008006" key="10">
    <source>
        <dbReference type="Google" id="ProtNLM"/>
    </source>
</evidence>
<keyword evidence="4 7" id="KW-0812">Transmembrane</keyword>
<evidence type="ECO:0000256" key="1">
    <source>
        <dbReference type="ARBA" id="ARBA00004651"/>
    </source>
</evidence>
<evidence type="ECO:0000256" key="3">
    <source>
        <dbReference type="ARBA" id="ARBA00022475"/>
    </source>
</evidence>
<evidence type="ECO:0000256" key="5">
    <source>
        <dbReference type="ARBA" id="ARBA00022989"/>
    </source>
</evidence>
<evidence type="ECO:0000256" key="4">
    <source>
        <dbReference type="ARBA" id="ARBA00022692"/>
    </source>
</evidence>
<dbReference type="PANTHER" id="PTHR39087">
    <property type="entry name" value="UPF0104 MEMBRANE PROTEIN MJ1595"/>
    <property type="match status" value="1"/>
</dbReference>
<dbReference type="OrthoDB" id="15513at2157"/>
<dbReference type="PANTHER" id="PTHR39087:SF2">
    <property type="entry name" value="UPF0104 MEMBRANE PROTEIN MJ1595"/>
    <property type="match status" value="1"/>
</dbReference>
<dbReference type="AlphaFoldDB" id="A0A2Z2ML56"/>
<gene>
    <name evidence="8" type="ORF">A3L11_02475</name>
</gene>
<protein>
    <recommendedName>
        <fullName evidence="10">TIGR00374 family protein</fullName>
    </recommendedName>
</protein>
<keyword evidence="9" id="KW-1185">Reference proteome</keyword>
<proteinExistence type="inferred from homology"/>
<sequence length="352" mass="39654">MSARKYSLVGVGIVIIILLLWWAGIGDVIEILKTARLDYFILAILAYIASLLAWALRWRVLLKSLNINAGFGTIIGALFSGVFINNVTPGARGGGEPVRMYYISKRTGESYGHVFATVMMDRILDVIPVIFMLLFATVHVYRLGSFTLTLTLLILDAFFAFVTLTTVGILLSEKKTKGILYWFYRRFKRIMPKKALKYEEKFIRAVEVDVPRFQENFKVLMKHRRAFALSLFWSFVTWLFILLRSYYIFISINNPIRLVDVMVVQMIGIVIGMFAVVPGGAGLIEAINSAVYVLLGIDKEIAVTATLLERLISYWAPTVIGAGVMTHFGIKVGEEKKKANDKDINVESQEKG</sequence>
<name>A0A2Z2ML56_9EURY</name>
<dbReference type="GeneID" id="33317067"/>
<organism evidence="8 9">
    <name type="scientific">Thermococcus siculi</name>
    <dbReference type="NCBI Taxonomy" id="72803"/>
    <lineage>
        <taxon>Archaea</taxon>
        <taxon>Methanobacteriati</taxon>
        <taxon>Methanobacteriota</taxon>
        <taxon>Thermococci</taxon>
        <taxon>Thermococcales</taxon>
        <taxon>Thermococcaceae</taxon>
        <taxon>Thermococcus</taxon>
    </lineage>
</organism>
<dbReference type="Pfam" id="PF03706">
    <property type="entry name" value="LPG_synthase_TM"/>
    <property type="match status" value="1"/>
</dbReference>